<accession>A0A154QEQ5</accession>
<evidence type="ECO:0000256" key="5">
    <source>
        <dbReference type="ARBA" id="ARBA00023136"/>
    </source>
</evidence>
<evidence type="ECO:0000313" key="7">
    <source>
        <dbReference type="EMBL" id="KZC22703.1"/>
    </source>
</evidence>
<evidence type="ECO:0000256" key="6">
    <source>
        <dbReference type="RuleBase" id="RU363058"/>
    </source>
</evidence>
<dbReference type="RefSeq" id="WP_008436339.1">
    <property type="nucleotide sequence ID" value="NZ_LVJS01000054.1"/>
</dbReference>
<keyword evidence="3 6" id="KW-0812">Transmembrane</keyword>
<feature type="transmembrane region" description="Helical" evidence="6">
    <location>
        <begin position="341"/>
        <end position="362"/>
    </location>
</feature>
<evidence type="ECO:0000313" key="8">
    <source>
        <dbReference type="Proteomes" id="UP000076131"/>
    </source>
</evidence>
<feature type="transmembrane region" description="Helical" evidence="6">
    <location>
        <begin position="134"/>
        <end position="156"/>
    </location>
</feature>
<reference evidence="7 8" key="1">
    <citation type="journal article" date="2016" name="MBio">
        <title>Lateral Gene Transfer in a Heavy Metal-Contaminated-Groundwater Microbial Community.</title>
        <authorList>
            <person name="Hemme C.L."/>
            <person name="Green S.J."/>
            <person name="Rishishwar L."/>
            <person name="Prakash O."/>
            <person name="Pettenato A."/>
            <person name="Chakraborty R."/>
            <person name="Deutschbauer A.M."/>
            <person name="Van Nostrand J.D."/>
            <person name="Wu L."/>
            <person name="He Z."/>
            <person name="Jordan I.K."/>
            <person name="Hazen T.C."/>
            <person name="Arkin A.P."/>
            <person name="Kostka J.E."/>
            <person name="Zhou J."/>
        </authorList>
    </citation>
    <scope>NUCLEOTIDE SEQUENCE [LARGE SCALE GENOMIC DNA]</scope>
    <source>
        <strain evidence="7 8">FW104-T7</strain>
    </source>
</reference>
<dbReference type="Pfam" id="PF01384">
    <property type="entry name" value="PHO4"/>
    <property type="match status" value="1"/>
</dbReference>
<dbReference type="InterPro" id="IPR001204">
    <property type="entry name" value="Phos_transporter"/>
</dbReference>
<keyword evidence="8" id="KW-1185">Reference proteome</keyword>
<proteinExistence type="inferred from homology"/>
<evidence type="ECO:0000256" key="3">
    <source>
        <dbReference type="ARBA" id="ARBA00022692"/>
    </source>
</evidence>
<protein>
    <recommendedName>
        <fullName evidence="6">Phosphate transporter</fullName>
    </recommendedName>
</protein>
<dbReference type="PANTHER" id="PTHR11101:SF80">
    <property type="entry name" value="PHOSPHATE TRANSPORTER"/>
    <property type="match status" value="1"/>
</dbReference>
<dbReference type="PANTHER" id="PTHR11101">
    <property type="entry name" value="PHOSPHATE TRANSPORTER"/>
    <property type="match status" value="1"/>
</dbReference>
<feature type="transmembrane region" description="Helical" evidence="6">
    <location>
        <begin position="254"/>
        <end position="275"/>
    </location>
</feature>
<feature type="transmembrane region" description="Helical" evidence="6">
    <location>
        <begin position="287"/>
        <end position="309"/>
    </location>
</feature>
<dbReference type="STRING" id="416169.RHOFW104T7_18035"/>
<feature type="transmembrane region" description="Helical" evidence="6">
    <location>
        <begin position="41"/>
        <end position="62"/>
    </location>
</feature>
<keyword evidence="6" id="KW-0592">Phosphate transport</keyword>
<dbReference type="GO" id="GO:0016020">
    <property type="term" value="C:membrane"/>
    <property type="evidence" value="ECO:0007669"/>
    <property type="project" value="UniProtKB-SubCell"/>
</dbReference>
<feature type="transmembrane region" description="Helical" evidence="6">
    <location>
        <begin position="74"/>
        <end position="98"/>
    </location>
</feature>
<keyword evidence="5 6" id="KW-0472">Membrane</keyword>
<dbReference type="GO" id="GO:0005315">
    <property type="term" value="F:phosphate transmembrane transporter activity"/>
    <property type="evidence" value="ECO:0007669"/>
    <property type="project" value="InterPro"/>
</dbReference>
<comment type="similarity">
    <text evidence="6">Belongs to the inorganic phosphate transporter (PiT) (TC 2.A.20) family.</text>
</comment>
<dbReference type="eggNOG" id="COG0306">
    <property type="taxonomic scope" value="Bacteria"/>
</dbReference>
<dbReference type="EMBL" id="LVJS01000054">
    <property type="protein sequence ID" value="KZC22703.1"/>
    <property type="molecule type" value="Genomic_DNA"/>
</dbReference>
<evidence type="ECO:0000256" key="4">
    <source>
        <dbReference type="ARBA" id="ARBA00022989"/>
    </source>
</evidence>
<keyword evidence="4 6" id="KW-1133">Transmembrane helix</keyword>
<feature type="transmembrane region" description="Helical" evidence="6">
    <location>
        <begin position="216"/>
        <end position="234"/>
    </location>
</feature>
<dbReference type="AlphaFoldDB" id="A0A154QEQ5"/>
<evidence type="ECO:0000256" key="1">
    <source>
        <dbReference type="ARBA" id="ARBA00004141"/>
    </source>
</evidence>
<sequence length="363" mass="36727">METLLVLTVLFLAATNGANDNFKGVAVVYGSRRAGYWTSLGWASITTLAGSLSSVFLARALLKAFTGAGLVPAEVAAQLPFALAVAGGAGITVALAAWRGQPISTTHALVGAMSGVGLMAVGPAVKFGTLGYSFLLPLLATPVIAVLPAYLLAPWLRRLTARAEREPECECTVSAVQVSADGLMLRTGMPVAIAGTVAECESVGARRVWRPDARGVVDGLLYLSGGAVSFARGLNDTPKIAALLLPIAALDDSASALAVGLAMLVGGLLGAARVARTMSDRITRLDAGGALAAGLTTSLLVGTASFSGLPVSTTHVSVGALAGSGISNGAGVDRPVMTAIVLSWVITVPVGAMFGALLYWWLG</sequence>
<comment type="subcellular location">
    <subcellularLocation>
        <location evidence="1 6">Membrane</location>
        <topology evidence="1 6">Multi-pass membrane protein</topology>
    </subcellularLocation>
</comment>
<dbReference type="Proteomes" id="UP000076131">
    <property type="component" value="Unassembled WGS sequence"/>
</dbReference>
<name>A0A154QEQ5_9GAMM</name>
<evidence type="ECO:0000256" key="2">
    <source>
        <dbReference type="ARBA" id="ARBA00022448"/>
    </source>
</evidence>
<organism evidence="7 8">
    <name type="scientific">Rhodanobacter thiooxydans</name>
    <dbReference type="NCBI Taxonomy" id="416169"/>
    <lineage>
        <taxon>Bacteria</taxon>
        <taxon>Pseudomonadati</taxon>
        <taxon>Pseudomonadota</taxon>
        <taxon>Gammaproteobacteria</taxon>
        <taxon>Lysobacterales</taxon>
        <taxon>Rhodanobacteraceae</taxon>
        <taxon>Rhodanobacter</taxon>
    </lineage>
</organism>
<keyword evidence="2 6" id="KW-0813">Transport</keyword>
<gene>
    <name evidence="7" type="ORF">RHOFW104T7_18035</name>
</gene>
<comment type="caution">
    <text evidence="7">The sequence shown here is derived from an EMBL/GenBank/DDBJ whole genome shotgun (WGS) entry which is preliminary data.</text>
</comment>
<dbReference type="GO" id="GO:0035435">
    <property type="term" value="P:phosphate ion transmembrane transport"/>
    <property type="evidence" value="ECO:0007669"/>
    <property type="project" value="TreeGrafter"/>
</dbReference>